<reference evidence="2 3" key="1">
    <citation type="submission" date="2020-10" db="EMBL/GenBank/DDBJ databases">
        <title>Identification of Nocardia species via Next-generation sequencing and recognition of intraspecies genetic diversity.</title>
        <authorList>
            <person name="Li P."/>
            <person name="Li P."/>
            <person name="Lu B."/>
        </authorList>
    </citation>
    <scope>NUCLEOTIDE SEQUENCE [LARGE SCALE GENOMIC DNA]</scope>
    <source>
        <strain evidence="2 3">BJ06-0157</strain>
    </source>
</reference>
<dbReference type="EMBL" id="JADLQX010000001">
    <property type="protein sequence ID" value="MBF6296396.1"/>
    <property type="molecule type" value="Genomic_DNA"/>
</dbReference>
<dbReference type="Proteomes" id="UP000702209">
    <property type="component" value="Unassembled WGS sequence"/>
</dbReference>
<gene>
    <name evidence="2" type="ORF">IU459_02430</name>
</gene>
<sequence length="79" mass="9286">MNALATLFIVVLFGYLIYHYAPGRDERTFRLERFHPGTPMSDWVVSYYDDQRRYSDLAAIYSRGDAPDPDWPEAEKPRV</sequence>
<keyword evidence="1" id="KW-0812">Transmembrane</keyword>
<evidence type="ECO:0000313" key="3">
    <source>
        <dbReference type="Proteomes" id="UP000702209"/>
    </source>
</evidence>
<comment type="caution">
    <text evidence="2">The sequence shown here is derived from an EMBL/GenBank/DDBJ whole genome shotgun (WGS) entry which is preliminary data.</text>
</comment>
<organism evidence="2 3">
    <name type="scientific">Nocardia amamiensis</name>
    <dbReference type="NCBI Taxonomy" id="404578"/>
    <lineage>
        <taxon>Bacteria</taxon>
        <taxon>Bacillati</taxon>
        <taxon>Actinomycetota</taxon>
        <taxon>Actinomycetes</taxon>
        <taxon>Mycobacteriales</taxon>
        <taxon>Nocardiaceae</taxon>
        <taxon>Nocardia</taxon>
    </lineage>
</organism>
<proteinExistence type="predicted"/>
<feature type="transmembrane region" description="Helical" evidence="1">
    <location>
        <begin position="6"/>
        <end position="23"/>
    </location>
</feature>
<evidence type="ECO:0000256" key="1">
    <source>
        <dbReference type="SAM" id="Phobius"/>
    </source>
</evidence>
<name>A0ABS0CJH3_9NOCA</name>
<evidence type="ECO:0000313" key="2">
    <source>
        <dbReference type="EMBL" id="MBF6296396.1"/>
    </source>
</evidence>
<accession>A0ABS0CJH3</accession>
<keyword evidence="3" id="KW-1185">Reference proteome</keyword>
<protein>
    <submittedName>
        <fullName evidence="2">Uncharacterized protein</fullName>
    </submittedName>
</protein>
<keyword evidence="1" id="KW-0472">Membrane</keyword>
<keyword evidence="1" id="KW-1133">Transmembrane helix</keyword>
<dbReference type="RefSeq" id="WP_195127745.1">
    <property type="nucleotide sequence ID" value="NZ_JADLQX010000001.1"/>
</dbReference>